<reference evidence="2 3" key="1">
    <citation type="submission" date="2017-08" db="EMBL/GenBank/DDBJ databases">
        <title>Harnessing the power of phylogenomics to disentangle the directionality and signatures of interkingdom host jumping in the parasitic fungal genus Tolypocladium.</title>
        <authorList>
            <person name="Quandt C.A."/>
            <person name="Patterson W."/>
            <person name="Spatafora J.W."/>
        </authorList>
    </citation>
    <scope>NUCLEOTIDE SEQUENCE [LARGE SCALE GENOMIC DNA]</scope>
    <source>
        <strain evidence="2 3">CBS 113982</strain>
    </source>
</reference>
<feature type="region of interest" description="Disordered" evidence="1">
    <location>
        <begin position="175"/>
        <end position="194"/>
    </location>
</feature>
<comment type="caution">
    <text evidence="2">The sequence shown here is derived from an EMBL/GenBank/DDBJ whole genome shotgun (WGS) entry which is preliminary data.</text>
</comment>
<dbReference type="AlphaFoldDB" id="A0A2K3QIY1"/>
<keyword evidence="3" id="KW-1185">Reference proteome</keyword>
<dbReference type="STRING" id="45235.A0A2K3QIY1"/>
<name>A0A2K3QIY1_9HYPO</name>
<feature type="compositionally biased region" description="Low complexity" evidence="1">
    <location>
        <begin position="175"/>
        <end position="188"/>
    </location>
</feature>
<dbReference type="EMBL" id="NRSZ01000398">
    <property type="protein sequence ID" value="PNY27470.1"/>
    <property type="molecule type" value="Genomic_DNA"/>
</dbReference>
<evidence type="ECO:0000313" key="2">
    <source>
        <dbReference type="EMBL" id="PNY27470.1"/>
    </source>
</evidence>
<evidence type="ECO:0000256" key="1">
    <source>
        <dbReference type="SAM" id="MobiDB-lite"/>
    </source>
</evidence>
<sequence>MPPPARPSASLSREICPRLSETSNKKAVPRSPVPRSSVLVRRSSFVSPYNTTGKMKFLVPIALLAAGAAAQDKTCDADFIVTQCLSTETVKVQSCGPADYDCLCAAYQAVATCYNNCPNDPRAAPARGQVITFCQNASVYGTKAQASKTAASGVAAQSSGAAAATTSANPTAIASSSNTVASSSKPTSTGAADSLSGGAGNVFVAVAGLVAALM</sequence>
<dbReference type="Proteomes" id="UP000236621">
    <property type="component" value="Unassembled WGS sequence"/>
</dbReference>
<evidence type="ECO:0008006" key="4">
    <source>
        <dbReference type="Google" id="ProtNLM"/>
    </source>
</evidence>
<gene>
    <name evidence="2" type="ORF">TCAP_02592</name>
</gene>
<dbReference type="OrthoDB" id="2507140at2759"/>
<evidence type="ECO:0000313" key="3">
    <source>
        <dbReference type="Proteomes" id="UP000236621"/>
    </source>
</evidence>
<accession>A0A2K3QIY1</accession>
<organism evidence="2 3">
    <name type="scientific">Tolypocladium capitatum</name>
    <dbReference type="NCBI Taxonomy" id="45235"/>
    <lineage>
        <taxon>Eukaryota</taxon>
        <taxon>Fungi</taxon>
        <taxon>Dikarya</taxon>
        <taxon>Ascomycota</taxon>
        <taxon>Pezizomycotina</taxon>
        <taxon>Sordariomycetes</taxon>
        <taxon>Hypocreomycetidae</taxon>
        <taxon>Hypocreales</taxon>
        <taxon>Ophiocordycipitaceae</taxon>
        <taxon>Tolypocladium</taxon>
    </lineage>
</organism>
<protein>
    <recommendedName>
        <fullName evidence="4">GPI anchored serine-threonine rich protein</fullName>
    </recommendedName>
</protein>
<proteinExistence type="predicted"/>